<evidence type="ECO:0000313" key="2">
    <source>
        <dbReference type="EMBL" id="SMO96813.1"/>
    </source>
</evidence>
<organism evidence="2 3">
    <name type="scientific">Flavobacterium nitrogenifigens</name>
    <dbReference type="NCBI Taxonomy" id="1617283"/>
    <lineage>
        <taxon>Bacteria</taxon>
        <taxon>Pseudomonadati</taxon>
        <taxon>Bacteroidota</taxon>
        <taxon>Flavobacteriia</taxon>
        <taxon>Flavobacteriales</taxon>
        <taxon>Flavobacteriaceae</taxon>
        <taxon>Flavobacterium</taxon>
    </lineage>
</organism>
<feature type="non-terminal residue" evidence="2">
    <location>
        <position position="1"/>
    </location>
</feature>
<dbReference type="SUPFAM" id="SSF47336">
    <property type="entry name" value="ACP-like"/>
    <property type="match status" value="1"/>
</dbReference>
<proteinExistence type="predicted"/>
<dbReference type="InterPro" id="IPR001242">
    <property type="entry name" value="Condensation_dom"/>
</dbReference>
<dbReference type="InterPro" id="IPR045851">
    <property type="entry name" value="AMP-bd_C_sf"/>
</dbReference>
<dbReference type="InterPro" id="IPR023213">
    <property type="entry name" value="CAT-like_dom_sf"/>
</dbReference>
<dbReference type="PANTHER" id="PTHR45398:SF1">
    <property type="entry name" value="ENZYME, PUTATIVE (JCVI)-RELATED"/>
    <property type="match status" value="1"/>
</dbReference>
<evidence type="ECO:0000313" key="3">
    <source>
        <dbReference type="Proteomes" id="UP000319267"/>
    </source>
</evidence>
<dbReference type="Proteomes" id="UP000319267">
    <property type="component" value="Unassembled WGS sequence"/>
</dbReference>
<dbReference type="EMBL" id="FXTQ01000021">
    <property type="protein sequence ID" value="SMO96813.1"/>
    <property type="molecule type" value="Genomic_DNA"/>
</dbReference>
<feature type="domain" description="Carrier" evidence="1">
    <location>
        <begin position="46"/>
        <end position="120"/>
    </location>
</feature>
<dbReference type="PANTHER" id="PTHR45398">
    <property type="match status" value="1"/>
</dbReference>
<protein>
    <submittedName>
        <fullName evidence="2">Non-ribosomal peptide synthase domain TIGR01720</fullName>
    </submittedName>
</protein>
<dbReference type="InterPro" id="IPR009081">
    <property type="entry name" value="PP-bd_ACP"/>
</dbReference>
<dbReference type="PROSITE" id="PS50075">
    <property type="entry name" value="CARRIER"/>
    <property type="match status" value="1"/>
</dbReference>
<dbReference type="AlphaFoldDB" id="A0A521FKT7"/>
<dbReference type="SUPFAM" id="SSF56801">
    <property type="entry name" value="Acetyl-CoA synthetase-like"/>
    <property type="match status" value="1"/>
</dbReference>
<feature type="non-terminal residue" evidence="2">
    <location>
        <position position="980"/>
    </location>
</feature>
<accession>A0A521FKT7</accession>
<dbReference type="Gene3D" id="3.30.559.10">
    <property type="entry name" value="Chloramphenicol acetyltransferase-like domain"/>
    <property type="match status" value="2"/>
</dbReference>
<gene>
    <name evidence="2" type="ORF">SAMN06265220_1211</name>
</gene>
<dbReference type="Gene3D" id="1.10.1200.10">
    <property type="entry name" value="ACP-like"/>
    <property type="match status" value="1"/>
</dbReference>
<reference evidence="2 3" key="1">
    <citation type="submission" date="2017-05" db="EMBL/GenBank/DDBJ databases">
        <authorList>
            <person name="Varghese N."/>
            <person name="Submissions S."/>
        </authorList>
    </citation>
    <scope>NUCLEOTIDE SEQUENCE [LARGE SCALE GENOMIC DNA]</scope>
    <source>
        <strain evidence="2 3">DSM 29982</strain>
    </source>
</reference>
<evidence type="ECO:0000259" key="1">
    <source>
        <dbReference type="PROSITE" id="PS50075"/>
    </source>
</evidence>
<dbReference type="Pfam" id="PF00668">
    <property type="entry name" value="Condensation"/>
    <property type="match status" value="2"/>
</dbReference>
<dbReference type="Pfam" id="PF00550">
    <property type="entry name" value="PP-binding"/>
    <property type="match status" value="1"/>
</dbReference>
<dbReference type="InterPro" id="IPR010060">
    <property type="entry name" value="NRPS_synth"/>
</dbReference>
<dbReference type="CDD" id="cd19534">
    <property type="entry name" value="E_NRPS"/>
    <property type="match status" value="1"/>
</dbReference>
<name>A0A521FKT7_9FLAO</name>
<dbReference type="NCBIfam" id="TIGR01720">
    <property type="entry name" value="NRPS-para261"/>
    <property type="match status" value="1"/>
</dbReference>
<dbReference type="GO" id="GO:0003824">
    <property type="term" value="F:catalytic activity"/>
    <property type="evidence" value="ECO:0007669"/>
    <property type="project" value="InterPro"/>
</dbReference>
<keyword evidence="3" id="KW-1185">Reference proteome</keyword>
<dbReference type="RefSeq" id="WP_260677893.1">
    <property type="nucleotide sequence ID" value="NZ_FXTQ01000021.1"/>
</dbReference>
<dbReference type="Gene3D" id="3.30.559.30">
    <property type="entry name" value="Nonribosomal peptide synthetase, condensation domain"/>
    <property type="match status" value="2"/>
</dbReference>
<dbReference type="InterPro" id="IPR036736">
    <property type="entry name" value="ACP-like_sf"/>
</dbReference>
<sequence length="980" mass="110564">GRLPDYMVPAFYVELEELPLTPNGKIDRKALPGVEGEDLIRNPYAAPRSKEEKLMVLVWEDVLKRDSISIKDSFYNLGGDSIKSIQIVSRLKQHGYSLKIQHILQVPVLEDLTKYLELSVRSIDQSAVIGAVDLTPIQRYFFEDPIFKLHHHFNQSVVLKSKEALNHELLVKSIAFLTGHHDALRMVYSQEGAKWTQFNQGIAAGDANVYFYDLREEENELEAMAALGEKLQSSFNLETGPLLKAAHFRLAGGDRLGLIIHHLVVDGVSWRILLEDLSTLYSQFSLGENPELPLKTDSFQRWSQLLQQYAASDAQASEKSYWESICSQSSGSFPTDMASSGLERMDSIVSLSLDKSMTELLQTQVHGAYNTEINDVLLTGLGLAIKEAFGLDQSVIKMEGHGREDIIADVDISRTVGWFTSAYPFLLNIKNTASPIASLIEVKEDLRKIPNKGIGYGIQRYLSDGLKGDFQHPIEFNYLGDFGYNAGNESASRFEYSSENIGSDIAAAIQSDAVLSVSGMLVSGELRLSVRFSKALYHLQTIENLAACYHKNLVGLIQELSVIKEPKLTPSDLTFKGLSISDLSRINRDNSLEDVYKLSPLQQGIYYHWLSDKSNPMYFEQMSYRIKASGLSIASIEESYNKLVSRHGVLRTSFTYDLSDHPLQLVRKQVANHFSYRQIPDGINPSAYIASVKLEDKTLGFDLETPSQMRLGVLDLGDDQYEFIWSHHHILSDGWCMSILIKDFYQLLHATDQKIPLDLPKPFAYSNYIQWLDRVNTQESLGYWKEYLKGYEHVAGIPFTTGSKEKNTYLESKESLIIEGDLYAGLNELCAEIGVTQNTFMQGVWGYLLSKYNNTRDVVFGTVVSGRPADLEGVEDMIGLFINTIPVRVRYNDGDTPLDLLKQIQQESIWSKAHHYMNLSDVQSQSELGMNLIDHIMAFENYPVQDIVKSDMENSQNQLTVESIEVFEQTNYDFNIAILP</sequence>
<dbReference type="SUPFAM" id="SSF52777">
    <property type="entry name" value="CoA-dependent acyltransferases"/>
    <property type="match status" value="4"/>
</dbReference>
<dbReference type="Gene3D" id="3.30.300.30">
    <property type="match status" value="1"/>
</dbReference>